<accession>A0ABY1NL12</accession>
<dbReference type="EMBL" id="FXUB01000002">
    <property type="protein sequence ID" value="SMP12476.1"/>
    <property type="molecule type" value="Genomic_DNA"/>
</dbReference>
<evidence type="ECO:0000256" key="4">
    <source>
        <dbReference type="ARBA" id="ARBA00022519"/>
    </source>
</evidence>
<dbReference type="InterPro" id="IPR045584">
    <property type="entry name" value="Pilin-like"/>
</dbReference>
<evidence type="ECO:0000313" key="10">
    <source>
        <dbReference type="Proteomes" id="UP001157911"/>
    </source>
</evidence>
<evidence type="ECO:0000313" key="9">
    <source>
        <dbReference type="EMBL" id="SMP12476.1"/>
    </source>
</evidence>
<dbReference type="Gene3D" id="3.30.700.10">
    <property type="entry name" value="Glycoprotein, Type 4 Pilin"/>
    <property type="match status" value="1"/>
</dbReference>
<dbReference type="NCBIfam" id="TIGR02532">
    <property type="entry name" value="IV_pilin_GFxxxE"/>
    <property type="match status" value="1"/>
</dbReference>
<keyword evidence="4" id="KW-0997">Cell inner membrane</keyword>
<proteinExistence type="predicted"/>
<organism evidence="9 10">
    <name type="scientific">Desulfurobacterium pacificum</name>
    <dbReference type="NCBI Taxonomy" id="240166"/>
    <lineage>
        <taxon>Bacteria</taxon>
        <taxon>Pseudomonadati</taxon>
        <taxon>Aquificota</taxon>
        <taxon>Aquificia</taxon>
        <taxon>Desulfurobacteriales</taxon>
        <taxon>Desulfurobacteriaceae</taxon>
        <taxon>Desulfurobacterium</taxon>
    </lineage>
</organism>
<keyword evidence="6 8" id="KW-1133">Transmembrane helix</keyword>
<evidence type="ECO:0000256" key="1">
    <source>
        <dbReference type="ARBA" id="ARBA00004377"/>
    </source>
</evidence>
<keyword evidence="7 8" id="KW-0472">Membrane</keyword>
<dbReference type="Proteomes" id="UP001157911">
    <property type="component" value="Unassembled WGS sequence"/>
</dbReference>
<dbReference type="InterPro" id="IPR012902">
    <property type="entry name" value="N_methyl_site"/>
</dbReference>
<keyword evidence="5 8" id="KW-0812">Transmembrane</keyword>
<evidence type="ECO:0000256" key="6">
    <source>
        <dbReference type="ARBA" id="ARBA00022989"/>
    </source>
</evidence>
<keyword evidence="10" id="KW-1185">Reference proteome</keyword>
<keyword evidence="2" id="KW-1003">Cell membrane</keyword>
<gene>
    <name evidence="9" type="ORF">SAMN06265339_1046</name>
</gene>
<comment type="subcellular location">
    <subcellularLocation>
        <location evidence="1">Cell inner membrane</location>
        <topology evidence="1">Single-pass membrane protein</topology>
    </subcellularLocation>
</comment>
<protein>
    <submittedName>
        <fullName evidence="9">Prepilin-type N-terminal cleavage/methylation domain-containing protein</fullName>
    </submittedName>
</protein>
<evidence type="ECO:0000256" key="7">
    <source>
        <dbReference type="ARBA" id="ARBA00023136"/>
    </source>
</evidence>
<dbReference type="RefSeq" id="WP_283400520.1">
    <property type="nucleotide sequence ID" value="NZ_FXUB01000002.1"/>
</dbReference>
<keyword evidence="3" id="KW-0488">Methylation</keyword>
<feature type="transmembrane region" description="Helical" evidence="8">
    <location>
        <begin position="6"/>
        <end position="27"/>
    </location>
</feature>
<evidence type="ECO:0000256" key="8">
    <source>
        <dbReference type="SAM" id="Phobius"/>
    </source>
</evidence>
<name>A0ABY1NL12_9BACT</name>
<dbReference type="Pfam" id="PF07963">
    <property type="entry name" value="N_methyl"/>
    <property type="match status" value="1"/>
</dbReference>
<evidence type="ECO:0000256" key="5">
    <source>
        <dbReference type="ARBA" id="ARBA00022692"/>
    </source>
</evidence>
<dbReference type="InterPro" id="IPR051621">
    <property type="entry name" value="T2SS_protein_J"/>
</dbReference>
<dbReference type="PROSITE" id="PS00409">
    <property type="entry name" value="PROKAR_NTER_METHYL"/>
    <property type="match status" value="1"/>
</dbReference>
<sequence>MRKQQGFTLIELAIVLVIIGIIMGAVLKGKDLIENARIKKVATAVKQWEMYQWAFYDRMGRYAGDQDKSGIIGDNSTTDNAKTDLENAHFINPPDTNAITSGSNTFYVFYGYYNGTDGKDHNALILCASSDCSASFDNDTLPYLTSIDRIVDGSVGTGGNVFCTSSSFAGSSTKWIATLTSNPTLVECYNGTASIKALVYKF</sequence>
<evidence type="ECO:0000256" key="3">
    <source>
        <dbReference type="ARBA" id="ARBA00022481"/>
    </source>
</evidence>
<dbReference type="PANTHER" id="PTHR39583">
    <property type="entry name" value="TYPE II SECRETION SYSTEM PROTEIN J-RELATED"/>
    <property type="match status" value="1"/>
</dbReference>
<comment type="caution">
    <text evidence="9">The sequence shown here is derived from an EMBL/GenBank/DDBJ whole genome shotgun (WGS) entry which is preliminary data.</text>
</comment>
<evidence type="ECO:0000256" key="2">
    <source>
        <dbReference type="ARBA" id="ARBA00022475"/>
    </source>
</evidence>
<reference evidence="9 10" key="1">
    <citation type="submission" date="2017-05" db="EMBL/GenBank/DDBJ databases">
        <authorList>
            <person name="Varghese N."/>
            <person name="Submissions S."/>
        </authorList>
    </citation>
    <scope>NUCLEOTIDE SEQUENCE [LARGE SCALE GENOMIC DNA]</scope>
    <source>
        <strain evidence="9 10">DSM 15522</strain>
    </source>
</reference>
<dbReference type="PANTHER" id="PTHR39583:SF2">
    <property type="entry name" value="TYPE II SECRETION SYSTEM PROTEIN J"/>
    <property type="match status" value="1"/>
</dbReference>
<dbReference type="SUPFAM" id="SSF54523">
    <property type="entry name" value="Pili subunits"/>
    <property type="match status" value="1"/>
</dbReference>